<name>A0A3L7AB08_9MICO</name>
<dbReference type="InterPro" id="IPR050957">
    <property type="entry name" value="BMP_lipoprotein"/>
</dbReference>
<comment type="subcellular location">
    <subcellularLocation>
        <location evidence="1">Cell membrane</location>
        <topology evidence="1">Lipid-anchor</topology>
    </subcellularLocation>
</comment>
<dbReference type="PANTHER" id="PTHR34296:SF2">
    <property type="entry name" value="ABC TRANSPORTER GUANOSINE-BINDING PROTEIN NUPN"/>
    <property type="match status" value="1"/>
</dbReference>
<feature type="signal peptide" evidence="7">
    <location>
        <begin position="1"/>
        <end position="21"/>
    </location>
</feature>
<keyword evidence="5" id="KW-0472">Membrane</keyword>
<evidence type="ECO:0000313" key="10">
    <source>
        <dbReference type="Proteomes" id="UP000272503"/>
    </source>
</evidence>
<proteinExistence type="inferred from homology"/>
<sequence length="346" mass="35431">MNSVVRKSSFGIALLMSATLAGCGAAPTEAPAAGSGAKNCMVTDINGPDDRAFNQAAFTGLKEVAGTAGTPPTVVVSKTEADYDGNVSALVSQGCNIIVGVGFPLADAVNAAAAKSPAQNFALVDETSSEPNVKSLVFDTRQAAFLAGYAAASYSKAGIVGTYGGIQIPPIVQFMEGFTRGVSYFNEAHQKSVRVIGWESDTQNGTFVGGFEANEKAKTTAVGIIDQGADVIMPVGGPIFLAAAEAIHDSGKSVALIGVDSDAYESAPEIRDLFLTSVIKRVNVAVAKVAAESNSGKFNAEPYTGTLENDGVGIAPFHSFGSKVSPDLMAELGEVTSKIIDGTIAF</sequence>
<dbReference type="Pfam" id="PF02608">
    <property type="entry name" value="Bmp"/>
    <property type="match status" value="1"/>
</dbReference>
<dbReference type="CDD" id="cd06354">
    <property type="entry name" value="PBP1_PrnA-like"/>
    <property type="match status" value="1"/>
</dbReference>
<keyword evidence="4 7" id="KW-0732">Signal</keyword>
<evidence type="ECO:0000256" key="5">
    <source>
        <dbReference type="ARBA" id="ARBA00023136"/>
    </source>
</evidence>
<dbReference type="EMBL" id="RCUX01000002">
    <property type="protein sequence ID" value="RLP77503.1"/>
    <property type="molecule type" value="Genomic_DNA"/>
</dbReference>
<dbReference type="InterPro" id="IPR028082">
    <property type="entry name" value="Peripla_BP_I"/>
</dbReference>
<comment type="caution">
    <text evidence="9">The sequence shown here is derived from an EMBL/GenBank/DDBJ whole genome shotgun (WGS) entry which is preliminary data.</text>
</comment>
<evidence type="ECO:0000256" key="4">
    <source>
        <dbReference type="ARBA" id="ARBA00022729"/>
    </source>
</evidence>
<dbReference type="SUPFAM" id="SSF53822">
    <property type="entry name" value="Periplasmic binding protein-like I"/>
    <property type="match status" value="1"/>
</dbReference>
<dbReference type="Gene3D" id="3.40.50.2300">
    <property type="match status" value="2"/>
</dbReference>
<evidence type="ECO:0000256" key="7">
    <source>
        <dbReference type="SAM" id="SignalP"/>
    </source>
</evidence>
<feature type="domain" description="ABC transporter substrate-binding protein PnrA-like" evidence="8">
    <location>
        <begin position="38"/>
        <end position="330"/>
    </location>
</feature>
<evidence type="ECO:0000256" key="2">
    <source>
        <dbReference type="ARBA" id="ARBA00008610"/>
    </source>
</evidence>
<dbReference type="GO" id="GO:0005886">
    <property type="term" value="C:plasma membrane"/>
    <property type="evidence" value="ECO:0007669"/>
    <property type="project" value="UniProtKB-SubCell"/>
</dbReference>
<evidence type="ECO:0000259" key="8">
    <source>
        <dbReference type="Pfam" id="PF02608"/>
    </source>
</evidence>
<dbReference type="InterPro" id="IPR003760">
    <property type="entry name" value="PnrA-like"/>
</dbReference>
<organism evidence="9 10">
    <name type="scientific">Mycetocola tolaasinivorans</name>
    <dbReference type="NCBI Taxonomy" id="76635"/>
    <lineage>
        <taxon>Bacteria</taxon>
        <taxon>Bacillati</taxon>
        <taxon>Actinomycetota</taxon>
        <taxon>Actinomycetes</taxon>
        <taxon>Micrococcales</taxon>
        <taxon>Microbacteriaceae</taxon>
        <taxon>Mycetocola</taxon>
    </lineage>
</organism>
<gene>
    <name evidence="9" type="ORF">D9V32_03390</name>
</gene>
<dbReference type="OrthoDB" id="9784230at2"/>
<dbReference type="PROSITE" id="PS51257">
    <property type="entry name" value="PROKAR_LIPOPROTEIN"/>
    <property type="match status" value="1"/>
</dbReference>
<evidence type="ECO:0000256" key="6">
    <source>
        <dbReference type="ARBA" id="ARBA00023288"/>
    </source>
</evidence>
<reference evidence="9 10" key="1">
    <citation type="submission" date="2018-10" db="EMBL/GenBank/DDBJ databases">
        <authorList>
            <person name="Li J."/>
        </authorList>
    </citation>
    <scope>NUCLEOTIDE SEQUENCE [LARGE SCALE GENOMIC DNA]</scope>
    <source>
        <strain evidence="9 10">IF 016277</strain>
    </source>
</reference>
<keyword evidence="3" id="KW-1003">Cell membrane</keyword>
<evidence type="ECO:0000256" key="3">
    <source>
        <dbReference type="ARBA" id="ARBA00022475"/>
    </source>
</evidence>
<keyword evidence="6" id="KW-0449">Lipoprotein</keyword>
<accession>A0A3L7AB08</accession>
<keyword evidence="10" id="KW-1185">Reference proteome</keyword>
<evidence type="ECO:0000313" key="9">
    <source>
        <dbReference type="EMBL" id="RLP77503.1"/>
    </source>
</evidence>
<dbReference type="Proteomes" id="UP000272503">
    <property type="component" value="Unassembled WGS sequence"/>
</dbReference>
<dbReference type="AlphaFoldDB" id="A0A3L7AB08"/>
<feature type="chain" id="PRO_5038687483" evidence="7">
    <location>
        <begin position="22"/>
        <end position="346"/>
    </location>
</feature>
<protein>
    <submittedName>
        <fullName evidence="9">BMP family ABC transporter substrate-binding protein</fullName>
    </submittedName>
</protein>
<dbReference type="RefSeq" id="WP_121647485.1">
    <property type="nucleotide sequence ID" value="NZ_RCUX01000002.1"/>
</dbReference>
<comment type="similarity">
    <text evidence="2">Belongs to the BMP lipoprotein family.</text>
</comment>
<dbReference type="PANTHER" id="PTHR34296">
    <property type="entry name" value="TRANSCRIPTIONAL ACTIVATOR PROTEIN MED"/>
    <property type="match status" value="1"/>
</dbReference>
<evidence type="ECO:0000256" key="1">
    <source>
        <dbReference type="ARBA" id="ARBA00004193"/>
    </source>
</evidence>